<dbReference type="Proteomes" id="UP001626550">
    <property type="component" value="Unassembled WGS sequence"/>
</dbReference>
<feature type="transmembrane region" description="Helical" evidence="3">
    <location>
        <begin position="219"/>
        <end position="235"/>
    </location>
</feature>
<keyword evidence="1" id="KW-0732">Signal</keyword>
<accession>A0ABD2QAB0</accession>
<reference evidence="4 5" key="1">
    <citation type="submission" date="2024-11" db="EMBL/GenBank/DDBJ databases">
        <title>Adaptive evolution of stress response genes in parasites aligns with host niche diversity.</title>
        <authorList>
            <person name="Hahn C."/>
            <person name="Resl P."/>
        </authorList>
    </citation>
    <scope>NUCLEOTIDE SEQUENCE [LARGE SCALE GENOMIC DNA]</scope>
    <source>
        <strain evidence="4">EGGRZ-B1_66</strain>
        <tissue evidence="4">Body</tissue>
    </source>
</reference>
<dbReference type="Pfam" id="PF17064">
    <property type="entry name" value="QVR"/>
    <property type="match status" value="1"/>
</dbReference>
<keyword evidence="3" id="KW-0812">Transmembrane</keyword>
<evidence type="ECO:0000313" key="5">
    <source>
        <dbReference type="Proteomes" id="UP001626550"/>
    </source>
</evidence>
<dbReference type="InterPro" id="IPR031424">
    <property type="entry name" value="QVR-like"/>
</dbReference>
<evidence type="ECO:0000313" key="4">
    <source>
        <dbReference type="EMBL" id="KAL3315671.1"/>
    </source>
</evidence>
<organism evidence="4 5">
    <name type="scientific">Cichlidogyrus casuarinus</name>
    <dbReference type="NCBI Taxonomy" id="1844966"/>
    <lineage>
        <taxon>Eukaryota</taxon>
        <taxon>Metazoa</taxon>
        <taxon>Spiralia</taxon>
        <taxon>Lophotrochozoa</taxon>
        <taxon>Platyhelminthes</taxon>
        <taxon>Monogenea</taxon>
        <taxon>Monopisthocotylea</taxon>
        <taxon>Dactylogyridea</taxon>
        <taxon>Ancyrocephalidae</taxon>
        <taxon>Cichlidogyrus</taxon>
    </lineage>
</organism>
<name>A0ABD2QAB0_9PLAT</name>
<keyword evidence="3" id="KW-0472">Membrane</keyword>
<gene>
    <name evidence="4" type="primary">HSDL1</name>
    <name evidence="4" type="ORF">Ciccas_005692</name>
</gene>
<proteinExistence type="predicted"/>
<comment type="caution">
    <text evidence="4">The sequence shown here is derived from an EMBL/GenBank/DDBJ whole genome shotgun (WGS) entry which is preliminary data.</text>
</comment>
<protein>
    <submittedName>
        <fullName evidence="4">Inactive hydroxysteroid dehydrogenase-like protein 1</fullName>
    </submittedName>
</protein>
<keyword evidence="3" id="KW-1133">Transmembrane helix</keyword>
<sequence length="236" mass="27030">MINIPFNDLHSSLYEAPKEDRKSFSSTAEALDYILEESCMLQIFPESPGVGTTRFIILINVLPKDVVHSTLYCYSCTSAMTGCGDPIDVRTIHWKECKGRRVLKNYCVKVVERIGGIFVLSSYTLNMFLFAEQNIVTRGCLSDLLLNTQYRLDMPMLRRHGYCVNSRAYQRFAAEFLSGQNLTDFVMGRYQDNLQDFKRYCFCDDFMGCNSAQKSSSTLFFYLLGFAATIMVVFFT</sequence>
<keyword evidence="2" id="KW-0325">Glycoprotein</keyword>
<evidence type="ECO:0000256" key="1">
    <source>
        <dbReference type="ARBA" id="ARBA00022729"/>
    </source>
</evidence>
<evidence type="ECO:0000256" key="2">
    <source>
        <dbReference type="ARBA" id="ARBA00023180"/>
    </source>
</evidence>
<dbReference type="EMBL" id="JBJKFK010000691">
    <property type="protein sequence ID" value="KAL3315671.1"/>
    <property type="molecule type" value="Genomic_DNA"/>
</dbReference>
<evidence type="ECO:0000256" key="3">
    <source>
        <dbReference type="SAM" id="Phobius"/>
    </source>
</evidence>
<dbReference type="AlphaFoldDB" id="A0ABD2QAB0"/>
<keyword evidence="5" id="KW-1185">Reference proteome</keyword>